<dbReference type="GO" id="GO:0001517">
    <property type="term" value="F:N-acetylglucosamine 6-O-sulfotransferase activity"/>
    <property type="evidence" value="ECO:0007669"/>
    <property type="project" value="TreeGrafter"/>
</dbReference>
<reference evidence="1 2" key="1">
    <citation type="submission" date="2017-05" db="EMBL/GenBank/DDBJ databases">
        <title>Genomic insights into alkan degradation activity of Oleiphilus messinensis.</title>
        <authorList>
            <person name="Kozyavkin S.A."/>
            <person name="Slesarev A.I."/>
            <person name="Golyshin P.N."/>
            <person name="Korzhenkov A."/>
            <person name="Golyshina O.N."/>
            <person name="Toshchakov S.V."/>
        </authorList>
    </citation>
    <scope>NUCLEOTIDE SEQUENCE [LARGE SCALE GENOMIC DNA]</scope>
    <source>
        <strain evidence="1 2">ME102</strain>
    </source>
</reference>
<accession>A0A1Y0IJG1</accession>
<sequence>MLDAQVHFTPENAQYIRSELARILASTGKKRLIEKTAANVMRIDFVHAVLPDAKIVHIVRDGRAVVASALIRWQAKPEAGYLMKKAGTIPLSRLPKMALEYGLNRIKGAVSGRGHTMSWGPVWPELASDMDVLPLVGVCAKQWQVSVKSAFASRIPAEQIMQIRYEDVVADPENVFNSIASFLDIDPTAPDFQQHICTQINDGSADKWREAFSSEELKIIYSVAGEVLQELGYVS</sequence>
<dbReference type="PANTHER" id="PTHR10704:SF44">
    <property type="entry name" value="LD35051P-RELATED"/>
    <property type="match status" value="1"/>
</dbReference>
<protein>
    <submittedName>
        <fullName evidence="1">Sulfotransferase</fullName>
    </submittedName>
</protein>
<dbReference type="KEGG" id="ome:OLMES_5544"/>
<gene>
    <name evidence="1" type="ORF">OLMES_5544</name>
</gene>
<keyword evidence="1" id="KW-0808">Transferase</keyword>
<dbReference type="AlphaFoldDB" id="A0A1Y0IJG1"/>
<dbReference type="GO" id="GO:0006044">
    <property type="term" value="P:N-acetylglucosamine metabolic process"/>
    <property type="evidence" value="ECO:0007669"/>
    <property type="project" value="TreeGrafter"/>
</dbReference>
<dbReference type="GO" id="GO:0006790">
    <property type="term" value="P:sulfur compound metabolic process"/>
    <property type="evidence" value="ECO:0007669"/>
    <property type="project" value="TreeGrafter"/>
</dbReference>
<keyword evidence="2" id="KW-1185">Reference proteome</keyword>
<dbReference type="EMBL" id="CP021425">
    <property type="protein sequence ID" value="ARU59524.1"/>
    <property type="molecule type" value="Genomic_DNA"/>
</dbReference>
<dbReference type="PANTHER" id="PTHR10704">
    <property type="entry name" value="CARBOHYDRATE SULFOTRANSFERASE"/>
    <property type="match status" value="1"/>
</dbReference>
<dbReference type="SUPFAM" id="SSF52540">
    <property type="entry name" value="P-loop containing nucleoside triphosphate hydrolases"/>
    <property type="match status" value="1"/>
</dbReference>
<organism evidence="1 2">
    <name type="scientific">Oleiphilus messinensis</name>
    <dbReference type="NCBI Taxonomy" id="141451"/>
    <lineage>
        <taxon>Bacteria</taxon>
        <taxon>Pseudomonadati</taxon>
        <taxon>Pseudomonadota</taxon>
        <taxon>Gammaproteobacteria</taxon>
        <taxon>Oceanospirillales</taxon>
        <taxon>Oleiphilaceae</taxon>
        <taxon>Oleiphilus</taxon>
    </lineage>
</organism>
<dbReference type="Pfam" id="PF13469">
    <property type="entry name" value="Sulfotransfer_3"/>
    <property type="match status" value="2"/>
</dbReference>
<name>A0A1Y0IJG1_9GAMM</name>
<proteinExistence type="predicted"/>
<dbReference type="InterPro" id="IPR027417">
    <property type="entry name" value="P-loop_NTPase"/>
</dbReference>
<evidence type="ECO:0000313" key="1">
    <source>
        <dbReference type="EMBL" id="ARU59524.1"/>
    </source>
</evidence>
<dbReference type="InterPro" id="IPR051135">
    <property type="entry name" value="Gal/GlcNAc/GalNAc_ST"/>
</dbReference>
<dbReference type="Gene3D" id="3.40.50.300">
    <property type="entry name" value="P-loop containing nucleotide triphosphate hydrolases"/>
    <property type="match status" value="1"/>
</dbReference>
<evidence type="ECO:0000313" key="2">
    <source>
        <dbReference type="Proteomes" id="UP000196027"/>
    </source>
</evidence>
<dbReference type="Proteomes" id="UP000196027">
    <property type="component" value="Chromosome"/>
</dbReference>